<evidence type="ECO:0000313" key="3">
    <source>
        <dbReference type="Proteomes" id="UP001604336"/>
    </source>
</evidence>
<comment type="caution">
    <text evidence="2">The sequence shown here is derived from an EMBL/GenBank/DDBJ whole genome shotgun (WGS) entry which is preliminary data.</text>
</comment>
<feature type="region of interest" description="Disordered" evidence="1">
    <location>
        <begin position="14"/>
        <end position="53"/>
    </location>
</feature>
<accession>A0ABD1NX00</accession>
<evidence type="ECO:0000256" key="1">
    <source>
        <dbReference type="SAM" id="MobiDB-lite"/>
    </source>
</evidence>
<sequence length="102" mass="11786">MEYAYVVEETLLETHEDRAKDEVEAENEDELRDSSVQFSDSEDEVNDGDFQYDKNAPERITVGLNSDPIVEEAHEAAIKHETDLDNSYDPSFEELHTDYSIR</sequence>
<feature type="compositionally biased region" description="Basic and acidic residues" evidence="1">
    <location>
        <begin position="93"/>
        <end position="102"/>
    </location>
</feature>
<dbReference type="AlphaFoldDB" id="A0ABD1NX00"/>
<protein>
    <submittedName>
        <fullName evidence="2">Uncharacterized protein</fullName>
    </submittedName>
</protein>
<gene>
    <name evidence="2" type="ORF">Adt_46914</name>
</gene>
<organism evidence="2 3">
    <name type="scientific">Abeliophyllum distichum</name>
    <dbReference type="NCBI Taxonomy" id="126358"/>
    <lineage>
        <taxon>Eukaryota</taxon>
        <taxon>Viridiplantae</taxon>
        <taxon>Streptophyta</taxon>
        <taxon>Embryophyta</taxon>
        <taxon>Tracheophyta</taxon>
        <taxon>Spermatophyta</taxon>
        <taxon>Magnoliopsida</taxon>
        <taxon>eudicotyledons</taxon>
        <taxon>Gunneridae</taxon>
        <taxon>Pentapetalae</taxon>
        <taxon>asterids</taxon>
        <taxon>lamiids</taxon>
        <taxon>Lamiales</taxon>
        <taxon>Oleaceae</taxon>
        <taxon>Forsythieae</taxon>
        <taxon>Abeliophyllum</taxon>
    </lineage>
</organism>
<dbReference type="Proteomes" id="UP001604336">
    <property type="component" value="Unassembled WGS sequence"/>
</dbReference>
<name>A0ABD1NX00_9LAMI</name>
<feature type="region of interest" description="Disordered" evidence="1">
    <location>
        <begin position="81"/>
        <end position="102"/>
    </location>
</feature>
<reference evidence="3" key="1">
    <citation type="submission" date="2024-07" db="EMBL/GenBank/DDBJ databases">
        <title>Two chromosome-level genome assemblies of Korean endemic species Abeliophyllum distichum and Forsythia ovata (Oleaceae).</title>
        <authorList>
            <person name="Jang H."/>
        </authorList>
    </citation>
    <scope>NUCLEOTIDE SEQUENCE [LARGE SCALE GENOMIC DNA]</scope>
</reference>
<proteinExistence type="predicted"/>
<dbReference type="EMBL" id="JBFOLK010000133">
    <property type="protein sequence ID" value="KAL2456148.1"/>
    <property type="molecule type" value="Genomic_DNA"/>
</dbReference>
<evidence type="ECO:0000313" key="2">
    <source>
        <dbReference type="EMBL" id="KAL2456148.1"/>
    </source>
</evidence>
<keyword evidence="3" id="KW-1185">Reference proteome</keyword>